<proteinExistence type="predicted"/>
<evidence type="ECO:0008006" key="3">
    <source>
        <dbReference type="Google" id="ProtNLM"/>
    </source>
</evidence>
<name>A0ABP0LU11_9DINO</name>
<keyword evidence="2" id="KW-1185">Reference proteome</keyword>
<comment type="caution">
    <text evidence="1">The sequence shown here is derived from an EMBL/GenBank/DDBJ whole genome shotgun (WGS) entry which is preliminary data.</text>
</comment>
<organism evidence="1 2">
    <name type="scientific">Durusdinium trenchii</name>
    <dbReference type="NCBI Taxonomy" id="1381693"/>
    <lineage>
        <taxon>Eukaryota</taxon>
        <taxon>Sar</taxon>
        <taxon>Alveolata</taxon>
        <taxon>Dinophyceae</taxon>
        <taxon>Suessiales</taxon>
        <taxon>Symbiodiniaceae</taxon>
        <taxon>Durusdinium</taxon>
    </lineage>
</organism>
<dbReference type="EMBL" id="CAXAMM010018113">
    <property type="protein sequence ID" value="CAK9042700.1"/>
    <property type="molecule type" value="Genomic_DNA"/>
</dbReference>
<dbReference type="Proteomes" id="UP001642464">
    <property type="component" value="Unassembled WGS sequence"/>
</dbReference>
<sequence>PLEALGDAQVVKVLALKVTGVTGMTGSQEQVCAQTRITPVKQRMEYKGRVLKE</sequence>
<feature type="non-terminal residue" evidence="1">
    <location>
        <position position="53"/>
    </location>
</feature>
<gene>
    <name evidence="1" type="ORF">SCF082_LOCUS24536</name>
</gene>
<protein>
    <recommendedName>
        <fullName evidence="3">40S ribosomal protein S30</fullName>
    </recommendedName>
</protein>
<evidence type="ECO:0000313" key="2">
    <source>
        <dbReference type="Proteomes" id="UP001642464"/>
    </source>
</evidence>
<evidence type="ECO:0000313" key="1">
    <source>
        <dbReference type="EMBL" id="CAK9042700.1"/>
    </source>
</evidence>
<accession>A0ABP0LU11</accession>
<feature type="non-terminal residue" evidence="1">
    <location>
        <position position="1"/>
    </location>
</feature>
<reference evidence="1 2" key="1">
    <citation type="submission" date="2024-02" db="EMBL/GenBank/DDBJ databases">
        <authorList>
            <person name="Chen Y."/>
            <person name="Shah S."/>
            <person name="Dougan E. K."/>
            <person name="Thang M."/>
            <person name="Chan C."/>
        </authorList>
    </citation>
    <scope>NUCLEOTIDE SEQUENCE [LARGE SCALE GENOMIC DNA]</scope>
</reference>